<organism evidence="7 8">
    <name type="scientific">Candidatus Kaiserbacteria bacterium GW2011_GWA2_52_12</name>
    <dbReference type="NCBI Taxonomy" id="1618671"/>
    <lineage>
        <taxon>Bacteria</taxon>
        <taxon>Candidatus Kaiseribacteriota</taxon>
    </lineage>
</organism>
<protein>
    <recommendedName>
        <fullName evidence="9">General secretion pathway protein G</fullName>
    </recommendedName>
</protein>
<evidence type="ECO:0000313" key="8">
    <source>
        <dbReference type="Proteomes" id="UP000034273"/>
    </source>
</evidence>
<sequence>MRHTRKIGFIPYHFFPRERSGKGFTLIELLTVISIIGLLASIIFTSVNTEIKSAHAARAIAHLRKLDKALEIYYNDNNKYPDSGGNWDGLYTCWGDSSPDWIAGLVPNYILALPRSPNNSDACDGNYMYYSNGKDFKLIWNNAENVAKVIASYPNLADPQRSWAFGFYSPGGRDF</sequence>
<dbReference type="Proteomes" id="UP000034273">
    <property type="component" value="Unassembled WGS sequence"/>
</dbReference>
<dbReference type="NCBIfam" id="TIGR02532">
    <property type="entry name" value="IV_pilin_GFxxxE"/>
    <property type="match status" value="1"/>
</dbReference>
<dbReference type="AlphaFoldDB" id="A0A0G1X040"/>
<accession>A0A0G1X040</accession>
<dbReference type="PANTHER" id="PTHR30093:SF44">
    <property type="entry name" value="TYPE II SECRETION SYSTEM CORE PROTEIN G"/>
    <property type="match status" value="1"/>
</dbReference>
<keyword evidence="2" id="KW-0488">Methylation</keyword>
<dbReference type="PROSITE" id="PS00409">
    <property type="entry name" value="PROKAR_NTER_METHYL"/>
    <property type="match status" value="1"/>
</dbReference>
<comment type="subcellular location">
    <subcellularLocation>
        <location evidence="1">Membrane</location>
        <topology evidence="1">Single-pass membrane protein</topology>
    </subcellularLocation>
</comment>
<dbReference type="PRINTS" id="PR00813">
    <property type="entry name" value="BCTERIALGSPG"/>
</dbReference>
<evidence type="ECO:0000313" key="7">
    <source>
        <dbReference type="EMBL" id="KKW24366.1"/>
    </source>
</evidence>
<gene>
    <name evidence="7" type="ORF">UY67_C0008G0007</name>
</gene>
<name>A0A0G1X040_9BACT</name>
<dbReference type="PANTHER" id="PTHR30093">
    <property type="entry name" value="GENERAL SECRETION PATHWAY PROTEIN G"/>
    <property type="match status" value="1"/>
</dbReference>
<dbReference type="Gene3D" id="3.30.700.10">
    <property type="entry name" value="Glycoprotein, Type 4 Pilin"/>
    <property type="match status" value="1"/>
</dbReference>
<feature type="transmembrane region" description="Helical" evidence="6">
    <location>
        <begin position="21"/>
        <end position="44"/>
    </location>
</feature>
<dbReference type="Pfam" id="PF07963">
    <property type="entry name" value="N_methyl"/>
    <property type="match status" value="1"/>
</dbReference>
<evidence type="ECO:0000256" key="5">
    <source>
        <dbReference type="ARBA" id="ARBA00023136"/>
    </source>
</evidence>
<dbReference type="EMBL" id="LCQW01000008">
    <property type="protein sequence ID" value="KKW24366.1"/>
    <property type="molecule type" value="Genomic_DNA"/>
</dbReference>
<evidence type="ECO:0000256" key="3">
    <source>
        <dbReference type="ARBA" id="ARBA00022692"/>
    </source>
</evidence>
<dbReference type="GO" id="GO:0015627">
    <property type="term" value="C:type II protein secretion system complex"/>
    <property type="evidence" value="ECO:0007669"/>
    <property type="project" value="InterPro"/>
</dbReference>
<dbReference type="InterPro" id="IPR000983">
    <property type="entry name" value="Bac_GSPG_pilin"/>
</dbReference>
<reference evidence="7 8" key="1">
    <citation type="journal article" date="2015" name="Nature">
        <title>rRNA introns, odd ribosomes, and small enigmatic genomes across a large radiation of phyla.</title>
        <authorList>
            <person name="Brown C.T."/>
            <person name="Hug L.A."/>
            <person name="Thomas B.C."/>
            <person name="Sharon I."/>
            <person name="Castelle C.J."/>
            <person name="Singh A."/>
            <person name="Wilkins M.J."/>
            <person name="Williams K.H."/>
            <person name="Banfield J.F."/>
        </authorList>
    </citation>
    <scope>NUCLEOTIDE SEQUENCE [LARGE SCALE GENOMIC DNA]</scope>
</reference>
<keyword evidence="5 6" id="KW-0472">Membrane</keyword>
<evidence type="ECO:0000256" key="1">
    <source>
        <dbReference type="ARBA" id="ARBA00004167"/>
    </source>
</evidence>
<evidence type="ECO:0000256" key="4">
    <source>
        <dbReference type="ARBA" id="ARBA00022989"/>
    </source>
</evidence>
<dbReference type="InterPro" id="IPR012902">
    <property type="entry name" value="N_methyl_site"/>
</dbReference>
<keyword evidence="4 6" id="KW-1133">Transmembrane helix</keyword>
<comment type="caution">
    <text evidence="7">The sequence shown here is derived from an EMBL/GenBank/DDBJ whole genome shotgun (WGS) entry which is preliminary data.</text>
</comment>
<evidence type="ECO:0008006" key="9">
    <source>
        <dbReference type="Google" id="ProtNLM"/>
    </source>
</evidence>
<dbReference type="InterPro" id="IPR045584">
    <property type="entry name" value="Pilin-like"/>
</dbReference>
<dbReference type="STRING" id="1618671.UY67_C0008G0007"/>
<proteinExistence type="predicted"/>
<evidence type="ECO:0000256" key="6">
    <source>
        <dbReference type="SAM" id="Phobius"/>
    </source>
</evidence>
<keyword evidence="3 6" id="KW-0812">Transmembrane</keyword>
<dbReference type="GO" id="GO:0016020">
    <property type="term" value="C:membrane"/>
    <property type="evidence" value="ECO:0007669"/>
    <property type="project" value="UniProtKB-SubCell"/>
</dbReference>
<dbReference type="SUPFAM" id="SSF54523">
    <property type="entry name" value="Pili subunits"/>
    <property type="match status" value="1"/>
</dbReference>
<evidence type="ECO:0000256" key="2">
    <source>
        <dbReference type="ARBA" id="ARBA00022481"/>
    </source>
</evidence>
<dbReference type="GO" id="GO:0015628">
    <property type="term" value="P:protein secretion by the type II secretion system"/>
    <property type="evidence" value="ECO:0007669"/>
    <property type="project" value="InterPro"/>
</dbReference>